<dbReference type="InParanoid" id="G9ES69"/>
<evidence type="ECO:0000313" key="1">
    <source>
        <dbReference type="EMBL" id="EHL29850.1"/>
    </source>
</evidence>
<sequence>MGPFCTQFITADQPLDLFLAAMAPRISQDEIVFVLSLRCSTGITLLSVVGCWGSMTGLGGAQAVNKQIGMTIKRFRLSMFTSSPLL</sequence>
<dbReference type="STRING" id="658187.LDG_8142"/>
<accession>G9ES69</accession>
<evidence type="ECO:0000313" key="2">
    <source>
        <dbReference type="Proteomes" id="UP000002770"/>
    </source>
</evidence>
<keyword evidence="2" id="KW-1185">Reference proteome</keyword>
<gene>
    <name evidence="1" type="ORF">LDG_8142</name>
</gene>
<protein>
    <submittedName>
        <fullName evidence="1">Uncharacterized protein</fullName>
    </submittedName>
</protein>
<dbReference type="Proteomes" id="UP000002770">
    <property type="component" value="Unassembled WGS sequence"/>
</dbReference>
<reference evidence="1 2" key="1">
    <citation type="journal article" date="2011" name="BMC Genomics">
        <title>Insight into cross-talk between intra-amoebal pathogens.</title>
        <authorList>
            <person name="Gimenez G."/>
            <person name="Bertelli C."/>
            <person name="Moliner C."/>
            <person name="Robert C."/>
            <person name="Raoult D."/>
            <person name="Fournier P.E."/>
            <person name="Greub G."/>
        </authorList>
    </citation>
    <scope>NUCLEOTIDE SEQUENCE [LARGE SCALE GENOMIC DNA]</scope>
    <source>
        <strain evidence="1 2">LLAP12</strain>
    </source>
</reference>
<name>G9ES69_9GAMM</name>
<proteinExistence type="predicted"/>
<dbReference type="HOGENOM" id="CLU_2494043_0_0_6"/>
<dbReference type="EMBL" id="JH413843">
    <property type="protein sequence ID" value="EHL29850.1"/>
    <property type="molecule type" value="Genomic_DNA"/>
</dbReference>
<dbReference type="AlphaFoldDB" id="G9ES69"/>
<organism evidence="1 2">
    <name type="scientific">Legionella drancourtii LLAP12</name>
    <dbReference type="NCBI Taxonomy" id="658187"/>
    <lineage>
        <taxon>Bacteria</taxon>
        <taxon>Pseudomonadati</taxon>
        <taxon>Pseudomonadota</taxon>
        <taxon>Gammaproteobacteria</taxon>
        <taxon>Legionellales</taxon>
        <taxon>Legionellaceae</taxon>
        <taxon>Legionella</taxon>
    </lineage>
</organism>